<gene>
    <name evidence="1" type="ORF">ENU14_01545</name>
</gene>
<dbReference type="AlphaFoldDB" id="A0A7C4D6P5"/>
<organism evidence="1">
    <name type="scientific">Staphylothermus marinus</name>
    <dbReference type="NCBI Taxonomy" id="2280"/>
    <lineage>
        <taxon>Archaea</taxon>
        <taxon>Thermoproteota</taxon>
        <taxon>Thermoprotei</taxon>
        <taxon>Desulfurococcales</taxon>
        <taxon>Desulfurococcaceae</taxon>
        <taxon>Staphylothermus</taxon>
    </lineage>
</organism>
<protein>
    <submittedName>
        <fullName evidence="1">DUF72 domain-containing protein</fullName>
    </submittedName>
</protein>
<dbReference type="Gene3D" id="3.20.20.410">
    <property type="entry name" value="Protein of unknown function UPF0759"/>
    <property type="match status" value="1"/>
</dbReference>
<proteinExistence type="predicted"/>
<sequence>MDLSIVKIGCCGFSSSRFKYYSDFHIVELQNTFYELPTIEWCKKLRSEAPVDFEFTIKAWQVITHPSTSPTWRRMRVKPKGSLENYGYLKPTRENIDAFNQVLELAHVLKSRFIILQTPESMIYSDESVKWVSEFFKEIESITQKRIVVGWEPRGEWSRRESVLEKILREYGILHVTDLFRRKPLYILDGLIYTRLHGIGPGEVNYKYKYSVSDFEKLSSILSEFDFREAYVLFNNIYMYQDALSFRKYLVEKTSYIIY</sequence>
<accession>A0A7C4D6P5</accession>
<dbReference type="InterPro" id="IPR036520">
    <property type="entry name" value="UPF0759_sf"/>
</dbReference>
<reference evidence="1" key="1">
    <citation type="journal article" date="2020" name="mSystems">
        <title>Genome- and Community-Level Interaction Insights into Carbon Utilization and Element Cycling Functions of Hydrothermarchaeota in Hydrothermal Sediment.</title>
        <authorList>
            <person name="Zhou Z."/>
            <person name="Liu Y."/>
            <person name="Xu W."/>
            <person name="Pan J."/>
            <person name="Luo Z.H."/>
            <person name="Li M."/>
        </authorList>
    </citation>
    <scope>NUCLEOTIDE SEQUENCE [LARGE SCALE GENOMIC DNA]</scope>
    <source>
        <strain evidence="1">SpSt-642</strain>
    </source>
</reference>
<dbReference type="PANTHER" id="PTHR30348">
    <property type="entry name" value="UNCHARACTERIZED PROTEIN YECE"/>
    <property type="match status" value="1"/>
</dbReference>
<dbReference type="InterPro" id="IPR002763">
    <property type="entry name" value="DUF72"/>
</dbReference>
<name>A0A7C4D6P5_STAMA</name>
<dbReference type="Pfam" id="PF01904">
    <property type="entry name" value="DUF72"/>
    <property type="match status" value="1"/>
</dbReference>
<comment type="caution">
    <text evidence="1">The sequence shown here is derived from an EMBL/GenBank/DDBJ whole genome shotgun (WGS) entry which is preliminary data.</text>
</comment>
<dbReference type="SUPFAM" id="SSF117396">
    <property type="entry name" value="TM1631-like"/>
    <property type="match status" value="1"/>
</dbReference>
<dbReference type="EMBL" id="DTBJ01000016">
    <property type="protein sequence ID" value="HGM58261.1"/>
    <property type="molecule type" value="Genomic_DNA"/>
</dbReference>
<evidence type="ECO:0000313" key="1">
    <source>
        <dbReference type="EMBL" id="HGM58261.1"/>
    </source>
</evidence>
<dbReference type="PANTHER" id="PTHR30348:SF4">
    <property type="entry name" value="DUF72 DOMAIN-CONTAINING PROTEIN"/>
    <property type="match status" value="1"/>
</dbReference>